<accession>A0A1C3WH13</accession>
<name>A0A1C3WH13_9HYPH</name>
<keyword evidence="2" id="KW-1185">Reference proteome</keyword>
<dbReference type="STRING" id="52131.GA0061100_11834"/>
<dbReference type="AlphaFoldDB" id="A0A1C3WH13"/>
<dbReference type="InterPro" id="IPR007948">
    <property type="entry name" value="DUF736"/>
</dbReference>
<evidence type="ECO:0000313" key="1">
    <source>
        <dbReference type="EMBL" id="SCB38974.1"/>
    </source>
</evidence>
<protein>
    <submittedName>
        <fullName evidence="1">Uncharacterized conserved protein, DUF736 family</fullName>
    </submittedName>
</protein>
<proteinExistence type="predicted"/>
<gene>
    <name evidence="1" type="ORF">GA0061100_11834</name>
</gene>
<sequence length="106" mass="11796">MTDLVNFIRFNEDNTLTGNIASIAYDLDISGEEFESTNAKAPVYRLFAKSPRGKRVEIGGIWKKQNQTGGAYFTITVNTGYGKLNANLGRYPGQDDEDLMAVIPWD</sequence>
<dbReference type="EMBL" id="FMAC01000018">
    <property type="protein sequence ID" value="SCB38974.1"/>
    <property type="molecule type" value="Genomic_DNA"/>
</dbReference>
<dbReference type="Proteomes" id="UP000186228">
    <property type="component" value="Unassembled WGS sequence"/>
</dbReference>
<dbReference type="Pfam" id="PF05284">
    <property type="entry name" value="DUF736"/>
    <property type="match status" value="1"/>
</dbReference>
<reference evidence="2" key="1">
    <citation type="submission" date="2016-08" db="EMBL/GenBank/DDBJ databases">
        <authorList>
            <person name="Varghese N."/>
            <person name="Submissions Spin"/>
        </authorList>
    </citation>
    <scope>NUCLEOTIDE SEQUENCE [LARGE SCALE GENOMIC DNA]</scope>
    <source>
        <strain evidence="2">CCBAU 57015</strain>
    </source>
</reference>
<evidence type="ECO:0000313" key="2">
    <source>
        <dbReference type="Proteomes" id="UP000186228"/>
    </source>
</evidence>
<dbReference type="RefSeq" id="WP_075856845.1">
    <property type="nucleotide sequence ID" value="NZ_FMAC01000018.1"/>
</dbReference>
<organism evidence="1 2">
    <name type="scientific">Rhizobium hainanense</name>
    <dbReference type="NCBI Taxonomy" id="52131"/>
    <lineage>
        <taxon>Bacteria</taxon>
        <taxon>Pseudomonadati</taxon>
        <taxon>Pseudomonadota</taxon>
        <taxon>Alphaproteobacteria</taxon>
        <taxon>Hyphomicrobiales</taxon>
        <taxon>Rhizobiaceae</taxon>
        <taxon>Rhizobium/Agrobacterium group</taxon>
        <taxon>Rhizobium</taxon>
    </lineage>
</organism>